<evidence type="ECO:0000313" key="2">
    <source>
        <dbReference type="EMBL" id="ETO32935.1"/>
    </source>
</evidence>
<proteinExistence type="predicted"/>
<keyword evidence="3" id="KW-1185">Reference proteome</keyword>
<reference evidence="2 3" key="1">
    <citation type="journal article" date="2013" name="Curr. Biol.">
        <title>The Genome of the Foraminiferan Reticulomyxa filosa.</title>
        <authorList>
            <person name="Glockner G."/>
            <person name="Hulsmann N."/>
            <person name="Schleicher M."/>
            <person name="Noegel A.A."/>
            <person name="Eichinger L."/>
            <person name="Gallinger C."/>
            <person name="Pawlowski J."/>
            <person name="Sierra R."/>
            <person name="Euteneuer U."/>
            <person name="Pillet L."/>
            <person name="Moustafa A."/>
            <person name="Platzer M."/>
            <person name="Groth M."/>
            <person name="Szafranski K."/>
            <person name="Schliwa M."/>
        </authorList>
    </citation>
    <scope>NUCLEOTIDE SEQUENCE [LARGE SCALE GENOMIC DNA]</scope>
</reference>
<feature type="transmembrane region" description="Helical" evidence="1">
    <location>
        <begin position="33"/>
        <end position="52"/>
    </location>
</feature>
<dbReference type="EMBL" id="ASPP01003815">
    <property type="protein sequence ID" value="ETO32935.1"/>
    <property type="molecule type" value="Genomic_DNA"/>
</dbReference>
<gene>
    <name evidence="2" type="ORF">RFI_04172</name>
</gene>
<dbReference type="Proteomes" id="UP000023152">
    <property type="component" value="Unassembled WGS sequence"/>
</dbReference>
<protein>
    <submittedName>
        <fullName evidence="2">Uncharacterized protein</fullName>
    </submittedName>
</protein>
<accession>X6P327</accession>
<organism evidence="2 3">
    <name type="scientific">Reticulomyxa filosa</name>
    <dbReference type="NCBI Taxonomy" id="46433"/>
    <lineage>
        <taxon>Eukaryota</taxon>
        <taxon>Sar</taxon>
        <taxon>Rhizaria</taxon>
        <taxon>Retaria</taxon>
        <taxon>Foraminifera</taxon>
        <taxon>Monothalamids</taxon>
        <taxon>Reticulomyxidae</taxon>
        <taxon>Reticulomyxa</taxon>
    </lineage>
</organism>
<evidence type="ECO:0000256" key="1">
    <source>
        <dbReference type="SAM" id="Phobius"/>
    </source>
</evidence>
<keyword evidence="1" id="KW-0812">Transmembrane</keyword>
<name>X6P327_RETFI</name>
<keyword evidence="1" id="KW-1133">Transmembrane helix</keyword>
<feature type="non-terminal residue" evidence="2">
    <location>
        <position position="123"/>
    </location>
</feature>
<dbReference type="AlphaFoldDB" id="X6P327"/>
<sequence length="123" mass="14591">MTKLPNGKYINTYQVQDYSHCDIFKAKKKRGGCVIFLFTLCIRVQTYVYLLVHKYVYHYHKKKKLTAKSQKKLEMHHNGRRYLKNVKCYQSGRLDKVKTSNANVLDIREQILEFKSAEDVPIC</sequence>
<evidence type="ECO:0000313" key="3">
    <source>
        <dbReference type="Proteomes" id="UP000023152"/>
    </source>
</evidence>
<comment type="caution">
    <text evidence="2">The sequence shown here is derived from an EMBL/GenBank/DDBJ whole genome shotgun (WGS) entry which is preliminary data.</text>
</comment>
<keyword evidence="1" id="KW-0472">Membrane</keyword>